<dbReference type="InterPro" id="IPR000232">
    <property type="entry name" value="HSF_DNA-bd"/>
</dbReference>
<dbReference type="OrthoDB" id="6418155at2759"/>
<dbReference type="InterPro" id="IPR036388">
    <property type="entry name" value="WH-like_DNA-bd_sf"/>
</dbReference>
<dbReference type="AlphaFoldDB" id="A0A7I8VJ28"/>
<keyword evidence="9" id="KW-1185">Reference proteome</keyword>
<feature type="region of interest" description="Disordered" evidence="6">
    <location>
        <begin position="350"/>
        <end position="370"/>
    </location>
</feature>
<dbReference type="EMBL" id="CAJFCJ010000006">
    <property type="protein sequence ID" value="CAD5116283.1"/>
    <property type="molecule type" value="Genomic_DNA"/>
</dbReference>
<evidence type="ECO:0000256" key="5">
    <source>
        <dbReference type="RuleBase" id="RU004020"/>
    </source>
</evidence>
<dbReference type="PANTHER" id="PTHR10015:SF465">
    <property type="entry name" value="HSF-TYPE DNA-BINDING DOMAIN-CONTAINING PROTEIN"/>
    <property type="match status" value="1"/>
</dbReference>
<comment type="subcellular location">
    <subcellularLocation>
        <location evidence="1">Nucleus</location>
    </subcellularLocation>
</comment>
<dbReference type="SUPFAM" id="SSF46785">
    <property type="entry name" value="Winged helix' DNA-binding domain"/>
    <property type="match status" value="1"/>
</dbReference>
<dbReference type="Proteomes" id="UP000549394">
    <property type="component" value="Unassembled WGS sequence"/>
</dbReference>
<evidence type="ECO:0000259" key="7">
    <source>
        <dbReference type="SMART" id="SM00415"/>
    </source>
</evidence>
<evidence type="ECO:0000256" key="6">
    <source>
        <dbReference type="SAM" id="MobiDB-lite"/>
    </source>
</evidence>
<dbReference type="PANTHER" id="PTHR10015">
    <property type="entry name" value="HEAT SHOCK TRANSCRIPTION FACTOR"/>
    <property type="match status" value="1"/>
</dbReference>
<keyword evidence="3" id="KW-0238">DNA-binding</keyword>
<sequence length="545" mass="62113">MLPTKGAKHIISILPRRSVFNERVKLTTGPEECTTNVDKVQSFVVQMESPTEENQISESPISVQQTTIETTAVEESPQQFNRLIRIEKFPRKLFALVNLGGCSGIQWTHDGKSIVIDPYLFKSQYLDTTKNVFKTTNIKSFIRQLNLYGFKKQKSHPSKYKAHVLEFFNEYFVKGRPDLLLAVQRRRNVKVIKNELCSDSAPSGSNNQRKPTYILSNDKKINNNNDDTFNVNAFFEDISHLPANQKQLKLAKLAQDRIKLNKKVSSKTNNLTLLPAKRRYSLKSRHKPLTPVKSNLANSRKFSSEADNKIRRSKISSFKQRLDSLLKQKKEQKLPSTRHKHARNILEKKTIEESSVTDDQSELVEENRDEPPENRITYTLEKFTALKLKAASYPTEDRWTHESEPKLQCSFYLNAELETETVELESGTRHDILVTCARDRFLSCLLYTNVSGKLPYFTPGPLLKVAGCGSIPLLLTYITNCSLCWGVACLDRKQSLIYILCASSFDTALPELPDGRQKDNLPVVIQDADTTSVLLLAHLLLPKHN</sequence>
<name>A0A7I8VJ28_9ANNE</name>
<keyword evidence="4" id="KW-0539">Nucleus</keyword>
<accession>A0A7I8VJ28</accession>
<organism evidence="8 9">
    <name type="scientific">Dimorphilus gyrociliatus</name>
    <dbReference type="NCBI Taxonomy" id="2664684"/>
    <lineage>
        <taxon>Eukaryota</taxon>
        <taxon>Metazoa</taxon>
        <taxon>Spiralia</taxon>
        <taxon>Lophotrochozoa</taxon>
        <taxon>Annelida</taxon>
        <taxon>Polychaeta</taxon>
        <taxon>Polychaeta incertae sedis</taxon>
        <taxon>Dinophilidae</taxon>
        <taxon>Dimorphilus</taxon>
    </lineage>
</organism>
<protein>
    <submittedName>
        <fullName evidence="8">DgyrCDS5190</fullName>
    </submittedName>
</protein>
<dbReference type="Gene3D" id="1.10.10.10">
    <property type="entry name" value="Winged helix-like DNA-binding domain superfamily/Winged helix DNA-binding domain"/>
    <property type="match status" value="1"/>
</dbReference>
<reference evidence="8 9" key="1">
    <citation type="submission" date="2020-08" db="EMBL/GenBank/DDBJ databases">
        <authorList>
            <person name="Hejnol A."/>
        </authorList>
    </citation>
    <scope>NUCLEOTIDE SEQUENCE [LARGE SCALE GENOMIC DNA]</scope>
</reference>
<evidence type="ECO:0000256" key="2">
    <source>
        <dbReference type="ARBA" id="ARBA00006403"/>
    </source>
</evidence>
<proteinExistence type="inferred from homology"/>
<evidence type="ECO:0000256" key="3">
    <source>
        <dbReference type="ARBA" id="ARBA00023125"/>
    </source>
</evidence>
<dbReference type="Pfam" id="PF00447">
    <property type="entry name" value="HSF_DNA-bind"/>
    <property type="match status" value="1"/>
</dbReference>
<dbReference type="GO" id="GO:0003700">
    <property type="term" value="F:DNA-binding transcription factor activity"/>
    <property type="evidence" value="ECO:0007669"/>
    <property type="project" value="InterPro"/>
</dbReference>
<feature type="compositionally biased region" description="Acidic residues" evidence="6">
    <location>
        <begin position="355"/>
        <end position="364"/>
    </location>
</feature>
<comment type="caution">
    <text evidence="8">The sequence shown here is derived from an EMBL/GenBank/DDBJ whole genome shotgun (WGS) entry which is preliminary data.</text>
</comment>
<evidence type="ECO:0000313" key="8">
    <source>
        <dbReference type="EMBL" id="CAD5116283.1"/>
    </source>
</evidence>
<evidence type="ECO:0000313" key="9">
    <source>
        <dbReference type="Proteomes" id="UP000549394"/>
    </source>
</evidence>
<dbReference type="SMART" id="SM00415">
    <property type="entry name" value="HSF"/>
    <property type="match status" value="1"/>
</dbReference>
<dbReference type="InterPro" id="IPR036390">
    <property type="entry name" value="WH_DNA-bd_sf"/>
</dbReference>
<dbReference type="GO" id="GO:0005634">
    <property type="term" value="C:nucleus"/>
    <property type="evidence" value="ECO:0007669"/>
    <property type="project" value="UniProtKB-SubCell"/>
</dbReference>
<evidence type="ECO:0000256" key="4">
    <source>
        <dbReference type="ARBA" id="ARBA00023242"/>
    </source>
</evidence>
<feature type="domain" description="HSF-type DNA-binding" evidence="7">
    <location>
        <begin position="85"/>
        <end position="186"/>
    </location>
</feature>
<comment type="similarity">
    <text evidence="2 5">Belongs to the HSF family.</text>
</comment>
<dbReference type="GO" id="GO:0043565">
    <property type="term" value="F:sequence-specific DNA binding"/>
    <property type="evidence" value="ECO:0007669"/>
    <property type="project" value="InterPro"/>
</dbReference>
<evidence type="ECO:0000256" key="1">
    <source>
        <dbReference type="ARBA" id="ARBA00004123"/>
    </source>
</evidence>
<gene>
    <name evidence="8" type="ORF">DGYR_LOCUS4920</name>
</gene>